<feature type="signal peptide" evidence="1">
    <location>
        <begin position="1"/>
        <end position="16"/>
    </location>
</feature>
<dbReference type="KEGG" id="msil:METEAL_11810"/>
<accession>A0AA48K965</accession>
<gene>
    <name evidence="2" type="ORF">METEAL_11810</name>
</gene>
<name>A0AA48K965_9BACT</name>
<dbReference type="RefSeq" id="WP_316414909.1">
    <property type="nucleotide sequence ID" value="NZ_AP027080.1"/>
</dbReference>
<sequence>MKALPFLLALPLAAQAPLGHWTLASAPDVPAVIEAATAPMNFVTRPIARARLRKTNPVYQAIRLERTPGEFVITYDVRAPQRMPANGAAVPWKREDGDVFQISARAEKDDLVQTYKAEDGERTNVFHVDPASRMLTLTVTVSSPKLPRPVTYAITYKAAP</sequence>
<reference evidence="3" key="1">
    <citation type="journal article" date="2023" name="Int. J. Syst. Evol. Microbiol.">
        <title>Mesoterricola silvestris gen. nov., sp. nov., Mesoterricola sediminis sp. nov., Geothrix oryzae sp. nov., Geothrix edaphica sp. nov., Geothrix rubra sp. nov., and Geothrix limicola sp. nov., six novel members of Acidobacteriota isolated from soils.</title>
        <authorList>
            <person name="Itoh H."/>
            <person name="Sugisawa Y."/>
            <person name="Mise K."/>
            <person name="Xu Z."/>
            <person name="Kuniyasu M."/>
            <person name="Ushijima N."/>
            <person name="Kawano K."/>
            <person name="Kobayashi E."/>
            <person name="Shiratori Y."/>
            <person name="Masuda Y."/>
            <person name="Senoo K."/>
        </authorList>
    </citation>
    <scope>NUCLEOTIDE SEQUENCE [LARGE SCALE GENOMIC DNA]</scope>
    <source>
        <strain evidence="3">W79</strain>
    </source>
</reference>
<dbReference type="EMBL" id="AP027080">
    <property type="protein sequence ID" value="BDU72007.1"/>
    <property type="molecule type" value="Genomic_DNA"/>
</dbReference>
<feature type="chain" id="PRO_5041231372" evidence="1">
    <location>
        <begin position="17"/>
        <end position="160"/>
    </location>
</feature>
<organism evidence="2 3">
    <name type="scientific">Mesoterricola silvestris</name>
    <dbReference type="NCBI Taxonomy" id="2927979"/>
    <lineage>
        <taxon>Bacteria</taxon>
        <taxon>Pseudomonadati</taxon>
        <taxon>Acidobacteriota</taxon>
        <taxon>Holophagae</taxon>
        <taxon>Holophagales</taxon>
        <taxon>Holophagaceae</taxon>
        <taxon>Mesoterricola</taxon>
    </lineage>
</organism>
<proteinExistence type="predicted"/>
<dbReference type="AlphaFoldDB" id="A0AA48K965"/>
<protein>
    <submittedName>
        <fullName evidence="2">Uncharacterized protein</fullName>
    </submittedName>
</protein>
<dbReference type="Proteomes" id="UP001238179">
    <property type="component" value="Chromosome"/>
</dbReference>
<keyword evidence="1" id="KW-0732">Signal</keyword>
<evidence type="ECO:0000256" key="1">
    <source>
        <dbReference type="SAM" id="SignalP"/>
    </source>
</evidence>
<evidence type="ECO:0000313" key="3">
    <source>
        <dbReference type="Proteomes" id="UP001238179"/>
    </source>
</evidence>
<evidence type="ECO:0000313" key="2">
    <source>
        <dbReference type="EMBL" id="BDU72007.1"/>
    </source>
</evidence>
<keyword evidence="3" id="KW-1185">Reference proteome</keyword>